<name>A0A0F9TML5_9ZZZZ</name>
<reference evidence="1" key="1">
    <citation type="journal article" date="2015" name="Nature">
        <title>Complex archaea that bridge the gap between prokaryotes and eukaryotes.</title>
        <authorList>
            <person name="Spang A."/>
            <person name="Saw J.H."/>
            <person name="Jorgensen S.L."/>
            <person name="Zaremba-Niedzwiedzka K."/>
            <person name="Martijn J."/>
            <person name="Lind A.E."/>
            <person name="van Eijk R."/>
            <person name="Schleper C."/>
            <person name="Guy L."/>
            <person name="Ettema T.J."/>
        </authorList>
    </citation>
    <scope>NUCLEOTIDE SEQUENCE</scope>
</reference>
<sequence length="123" mass="14100">MCYSHSAMSSTCTYSLMSKNYYFSDNHWDRLLDIVISTGQVDDLSTTALDVLNRISDNGDPTTYVSLVQLHELKQKTGKKYSSVFRAITELVQAEIIIHRYDIDASVYMLHPRLIRTVTRMVS</sequence>
<dbReference type="AlphaFoldDB" id="A0A0F9TML5"/>
<organism evidence="1">
    <name type="scientific">marine sediment metagenome</name>
    <dbReference type="NCBI Taxonomy" id="412755"/>
    <lineage>
        <taxon>unclassified sequences</taxon>
        <taxon>metagenomes</taxon>
        <taxon>ecological metagenomes</taxon>
    </lineage>
</organism>
<dbReference type="EMBL" id="LAZR01000230">
    <property type="protein sequence ID" value="KKN80504.1"/>
    <property type="molecule type" value="Genomic_DNA"/>
</dbReference>
<protein>
    <recommendedName>
        <fullName evidence="2">Plasmid replication protein RepL domain-containing protein</fullName>
    </recommendedName>
</protein>
<evidence type="ECO:0008006" key="2">
    <source>
        <dbReference type="Google" id="ProtNLM"/>
    </source>
</evidence>
<comment type="caution">
    <text evidence="1">The sequence shown here is derived from an EMBL/GenBank/DDBJ whole genome shotgun (WGS) entry which is preliminary data.</text>
</comment>
<accession>A0A0F9TML5</accession>
<evidence type="ECO:0000313" key="1">
    <source>
        <dbReference type="EMBL" id="KKN80504.1"/>
    </source>
</evidence>
<proteinExistence type="predicted"/>
<gene>
    <name evidence="1" type="ORF">LCGC14_0329490</name>
</gene>